<name>A0A2Z6EWH2_9BURK</name>
<dbReference type="RefSeq" id="WP_045361981.1">
    <property type="nucleotide sequence ID" value="NZ_AP018150.1"/>
</dbReference>
<evidence type="ECO:0000313" key="2">
    <source>
        <dbReference type="Proteomes" id="UP000282597"/>
    </source>
</evidence>
<proteinExistence type="predicted"/>
<dbReference type="KEGG" id="mcys:MCB1EB_1274"/>
<dbReference type="Proteomes" id="UP000282597">
    <property type="component" value="Chromosome"/>
</dbReference>
<accession>A0A2Z6EWH2</accession>
<organism evidence="1 2">
    <name type="scientific">Mycoavidus cysteinexigens</name>
    <dbReference type="NCBI Taxonomy" id="1553431"/>
    <lineage>
        <taxon>Bacteria</taxon>
        <taxon>Pseudomonadati</taxon>
        <taxon>Pseudomonadota</taxon>
        <taxon>Betaproteobacteria</taxon>
        <taxon>Burkholderiales</taxon>
        <taxon>Burkholderiaceae</taxon>
        <taxon>Mycoavidus</taxon>
    </lineage>
</organism>
<evidence type="ECO:0000313" key="1">
    <source>
        <dbReference type="EMBL" id="BBE09435.1"/>
    </source>
</evidence>
<dbReference type="AlphaFoldDB" id="A0A2Z6EWH2"/>
<keyword evidence="2" id="KW-1185">Reference proteome</keyword>
<protein>
    <submittedName>
        <fullName evidence="1">UvrABC system protein B</fullName>
    </submittedName>
</protein>
<sequence length="92" mass="10467">MKSEENAKQYRYAVLSYGERFEDGYGFKSMLDEGEVVDLAQAAAECIGWSIIGEDAIDIEVFKEDGLSLGVFEVHKRWIPRLSIYPKNKSID</sequence>
<gene>
    <name evidence="1" type="ORF">MCB1EB_1274</name>
</gene>
<dbReference type="EMBL" id="AP018150">
    <property type="protein sequence ID" value="BBE09435.1"/>
    <property type="molecule type" value="Genomic_DNA"/>
</dbReference>
<reference evidence="1 2" key="1">
    <citation type="journal article" date="2018" name="Microbes Environ.">
        <title>Comparative Genomic Insights into Endofungal Lifestyles of Two Bacterial Endosymbionts, Mycoavidus cysteinexigens and Burkholderia rhizoxinica.</title>
        <authorList>
            <person name="Sharmin D."/>
            <person name="Guo Y."/>
            <person name="Nishizawa T."/>
            <person name="Ohshima S."/>
            <person name="Sato Y."/>
            <person name="Takashima Y."/>
            <person name="Narisawa K."/>
            <person name="Ohta H."/>
        </authorList>
    </citation>
    <scope>NUCLEOTIDE SEQUENCE [LARGE SCALE GENOMIC DNA]</scope>
    <source>
        <strain evidence="1 2">B1-EB</strain>
    </source>
</reference>